<sequence length="119" mass="13322">MTSISAPTLFLSPLTTPARSVAKPSFSSANKMPELSATFAIHHLLRYMQYLDFVAQCPPDDTIAQHPFIYRSNSSCSNAPRRAVPYCNCFQFTVLGRSVTSDYRRVKMARLSAVGCYLY</sequence>
<name>A0A9P4KI50_9PLEO</name>
<gene>
    <name evidence="1" type="ORF">CC78DRAFT_100092</name>
</gene>
<accession>A0A9P4KI50</accession>
<dbReference type="Proteomes" id="UP000800093">
    <property type="component" value="Unassembled WGS sequence"/>
</dbReference>
<keyword evidence="2" id="KW-1185">Reference proteome</keyword>
<dbReference type="AlphaFoldDB" id="A0A9P4KI50"/>
<protein>
    <submittedName>
        <fullName evidence="1">Uncharacterized protein</fullName>
    </submittedName>
</protein>
<reference evidence="2" key="1">
    <citation type="journal article" date="2020" name="Stud. Mycol.">
        <title>101 Dothideomycetes genomes: A test case for predicting lifestyles and emergence of pathogens.</title>
        <authorList>
            <person name="Haridas S."/>
            <person name="Albert R."/>
            <person name="Binder M."/>
            <person name="Bloem J."/>
            <person name="LaButti K."/>
            <person name="Salamov A."/>
            <person name="Andreopoulos B."/>
            <person name="Baker S."/>
            <person name="Barry K."/>
            <person name="Bills G."/>
            <person name="Bluhm B."/>
            <person name="Cannon C."/>
            <person name="Castanera R."/>
            <person name="Culley D."/>
            <person name="Daum C."/>
            <person name="Ezra D."/>
            <person name="Gonzalez J."/>
            <person name="Henrissat B."/>
            <person name="Kuo A."/>
            <person name="Liang C."/>
            <person name="Lipzen A."/>
            <person name="Lutzoni F."/>
            <person name="Magnuson J."/>
            <person name="Mondo S."/>
            <person name="Nolan M."/>
            <person name="Ohm R."/>
            <person name="Pangilinan J."/>
            <person name="Park H.-J."/>
            <person name="Ramirez L."/>
            <person name="Alfaro M."/>
            <person name="Sun H."/>
            <person name="Tritt A."/>
            <person name="Yoshinaga Y."/>
            <person name="Zwiers L.-H."/>
            <person name="Turgeon B."/>
            <person name="Goodwin S."/>
            <person name="Spatafora J."/>
            <person name="Crous P."/>
            <person name="Grigoriev I."/>
        </authorList>
    </citation>
    <scope>NUCLEOTIDE SEQUENCE [LARGE SCALE GENOMIC DNA]</scope>
    <source>
        <strain evidence="2">CBS 304.66</strain>
    </source>
</reference>
<comment type="caution">
    <text evidence="1">The sequence shown here is derived from an EMBL/GenBank/DDBJ whole genome shotgun (WGS) entry which is preliminary data.</text>
</comment>
<proteinExistence type="predicted"/>
<organism evidence="1 2">
    <name type="scientific">Lojkania enalia</name>
    <dbReference type="NCBI Taxonomy" id="147567"/>
    <lineage>
        <taxon>Eukaryota</taxon>
        <taxon>Fungi</taxon>
        <taxon>Dikarya</taxon>
        <taxon>Ascomycota</taxon>
        <taxon>Pezizomycotina</taxon>
        <taxon>Dothideomycetes</taxon>
        <taxon>Pleosporomycetidae</taxon>
        <taxon>Pleosporales</taxon>
        <taxon>Pleosporales incertae sedis</taxon>
        <taxon>Lojkania</taxon>
    </lineage>
</organism>
<dbReference type="EMBL" id="ML986594">
    <property type="protein sequence ID" value="KAF2266965.1"/>
    <property type="molecule type" value="Genomic_DNA"/>
</dbReference>
<evidence type="ECO:0000313" key="2">
    <source>
        <dbReference type="Proteomes" id="UP000800093"/>
    </source>
</evidence>
<evidence type="ECO:0000313" key="1">
    <source>
        <dbReference type="EMBL" id="KAF2266965.1"/>
    </source>
</evidence>